<organism evidence="1 2">
    <name type="scientific">Prorocentrum cordatum</name>
    <dbReference type="NCBI Taxonomy" id="2364126"/>
    <lineage>
        <taxon>Eukaryota</taxon>
        <taxon>Sar</taxon>
        <taxon>Alveolata</taxon>
        <taxon>Dinophyceae</taxon>
        <taxon>Prorocentrales</taxon>
        <taxon>Prorocentraceae</taxon>
        <taxon>Prorocentrum</taxon>
    </lineage>
</organism>
<accession>A0ABN9R5Y2</accession>
<keyword evidence="2" id="KW-1185">Reference proteome</keyword>
<comment type="caution">
    <text evidence="1">The sequence shown here is derived from an EMBL/GenBank/DDBJ whole genome shotgun (WGS) entry which is preliminary data.</text>
</comment>
<proteinExistence type="predicted"/>
<reference evidence="1" key="1">
    <citation type="submission" date="2023-10" db="EMBL/GenBank/DDBJ databases">
        <authorList>
            <person name="Chen Y."/>
            <person name="Shah S."/>
            <person name="Dougan E. K."/>
            <person name="Thang M."/>
            <person name="Chan C."/>
        </authorList>
    </citation>
    <scope>NUCLEOTIDE SEQUENCE [LARGE SCALE GENOMIC DNA]</scope>
</reference>
<feature type="non-terminal residue" evidence="1">
    <location>
        <position position="1"/>
    </location>
</feature>
<evidence type="ECO:0000313" key="2">
    <source>
        <dbReference type="Proteomes" id="UP001189429"/>
    </source>
</evidence>
<evidence type="ECO:0000313" key="1">
    <source>
        <dbReference type="EMBL" id="CAK0811694.1"/>
    </source>
</evidence>
<sequence>ATGDPHLANVLGQRFDLRKEGWHTLLRVPRGAKRGAALLSVDAEARQMGAACADMYFQSVNLTGRWVGSQGRAFSAGHVAEKESRRWLRYGQVELKVVQGHTKSGIVYLNFFVRNLKFAGYPVGGILGLDDHTAAQQPSALHLDKAEPPAAIATYVNATWEKQAAQSTLTVEYLIVGGGGNERRFFFDRLSEGIWRRSGCGGQFQATGDPHLANVLGQRFDLRKEGWHTLLRVPRGAKRGAALLSVDAEARQMGAACADMYFQSVNLTGRWVGSQGRAFSAGHVAEKESRRWLRYGQVELKVVQGHTKSGIVYLNFFVRNLKFAGYPVGGILGLDDHTAAAEPSLKCHKIISLLSIDGLGLGASPKNASTAVAYF</sequence>
<gene>
    <name evidence="1" type="ORF">PCOR1329_LOCUS16204</name>
</gene>
<dbReference type="EMBL" id="CAUYUJ010004954">
    <property type="protein sequence ID" value="CAK0811694.1"/>
    <property type="molecule type" value="Genomic_DNA"/>
</dbReference>
<name>A0ABN9R5Y2_9DINO</name>
<dbReference type="Proteomes" id="UP001189429">
    <property type="component" value="Unassembled WGS sequence"/>
</dbReference>
<protein>
    <submittedName>
        <fullName evidence="1">Uncharacterized protein</fullName>
    </submittedName>
</protein>